<comment type="caution">
    <text evidence="1">The sequence shown here is derived from an EMBL/GenBank/DDBJ whole genome shotgun (WGS) entry which is preliminary data.</text>
</comment>
<evidence type="ECO:0000313" key="2">
    <source>
        <dbReference type="Proteomes" id="UP000256373"/>
    </source>
</evidence>
<dbReference type="EMBL" id="QNUL01000004">
    <property type="protein sequence ID" value="REA62848.1"/>
    <property type="molecule type" value="Genomic_DNA"/>
</dbReference>
<organism evidence="1 2">
    <name type="scientific">Dyadobacter luteus</name>
    <dbReference type="NCBI Taxonomy" id="2259619"/>
    <lineage>
        <taxon>Bacteria</taxon>
        <taxon>Pseudomonadati</taxon>
        <taxon>Bacteroidota</taxon>
        <taxon>Cytophagia</taxon>
        <taxon>Cytophagales</taxon>
        <taxon>Spirosomataceae</taxon>
        <taxon>Dyadobacter</taxon>
    </lineage>
</organism>
<name>A0A3D8YF13_9BACT</name>
<protein>
    <submittedName>
        <fullName evidence="1">Uncharacterized protein</fullName>
    </submittedName>
</protein>
<reference evidence="1 2" key="1">
    <citation type="submission" date="2018-07" db="EMBL/GenBank/DDBJ databases">
        <title>Dyadobacter roseus sp. nov., isolated from rose rhizosphere soil.</title>
        <authorList>
            <person name="Chen L."/>
        </authorList>
    </citation>
    <scope>NUCLEOTIDE SEQUENCE [LARGE SCALE GENOMIC DNA]</scope>
    <source>
        <strain evidence="1 2">RS19</strain>
    </source>
</reference>
<dbReference type="AlphaFoldDB" id="A0A3D8YF13"/>
<gene>
    <name evidence="1" type="ORF">DSL64_07960</name>
</gene>
<proteinExistence type="predicted"/>
<sequence>MRQARIFYKDIEAGRLIETDDGLISEGWLLMLLLKAGKCLNDLIGFLYSCYQNCIGAVSVILISLL</sequence>
<keyword evidence="2" id="KW-1185">Reference proteome</keyword>
<accession>A0A3D8YF13</accession>
<evidence type="ECO:0000313" key="1">
    <source>
        <dbReference type="EMBL" id="REA62848.1"/>
    </source>
</evidence>
<dbReference type="Proteomes" id="UP000256373">
    <property type="component" value="Unassembled WGS sequence"/>
</dbReference>